<dbReference type="SUPFAM" id="SSF56935">
    <property type="entry name" value="Porins"/>
    <property type="match status" value="1"/>
</dbReference>
<feature type="signal peptide" evidence="2">
    <location>
        <begin position="1"/>
        <end position="18"/>
    </location>
</feature>
<proteinExistence type="predicted"/>
<reference evidence="4 5" key="1">
    <citation type="submission" date="2019-03" db="EMBL/GenBank/DDBJ databases">
        <title>Genomic Encyclopedia of Archaeal and Bacterial Type Strains, Phase II (KMG-II): from individual species to whole genera.</title>
        <authorList>
            <person name="Goeker M."/>
        </authorList>
    </citation>
    <scope>NUCLEOTIDE SEQUENCE [LARGE SCALE GENOMIC DNA]</scope>
    <source>
        <strain evidence="4 5">DSM 19034</strain>
    </source>
</reference>
<evidence type="ECO:0000256" key="1">
    <source>
        <dbReference type="SAM" id="MobiDB-lite"/>
    </source>
</evidence>
<feature type="compositionally biased region" description="Basic and acidic residues" evidence="1">
    <location>
        <begin position="717"/>
        <end position="735"/>
    </location>
</feature>
<keyword evidence="4" id="KW-0675">Receptor</keyword>
<name>A0A4R6IDG6_9SPHI</name>
<dbReference type="Proteomes" id="UP000295499">
    <property type="component" value="Unassembled WGS sequence"/>
</dbReference>
<evidence type="ECO:0000313" key="4">
    <source>
        <dbReference type="EMBL" id="TDO19974.1"/>
    </source>
</evidence>
<dbReference type="EMBL" id="SNWM01000005">
    <property type="protein sequence ID" value="TDO19974.1"/>
    <property type="molecule type" value="Genomic_DNA"/>
</dbReference>
<organism evidence="4 5">
    <name type="scientific">Pedobacter duraquae</name>
    <dbReference type="NCBI Taxonomy" id="425511"/>
    <lineage>
        <taxon>Bacteria</taxon>
        <taxon>Pseudomonadati</taxon>
        <taxon>Bacteroidota</taxon>
        <taxon>Sphingobacteriia</taxon>
        <taxon>Sphingobacteriales</taxon>
        <taxon>Sphingobacteriaceae</taxon>
        <taxon>Pedobacter</taxon>
    </lineage>
</organism>
<dbReference type="RefSeq" id="WP_133558168.1">
    <property type="nucleotide sequence ID" value="NZ_SNWM01000005.1"/>
</dbReference>
<feature type="domain" description="Outer membrane protein beta-barrel" evidence="3">
    <location>
        <begin position="305"/>
        <end position="712"/>
    </location>
</feature>
<dbReference type="Pfam" id="PF14905">
    <property type="entry name" value="OMP_b-brl_3"/>
    <property type="match status" value="1"/>
</dbReference>
<dbReference type="PANTHER" id="PTHR40980">
    <property type="entry name" value="PLUG DOMAIN-CONTAINING PROTEIN"/>
    <property type="match status" value="1"/>
</dbReference>
<dbReference type="AlphaFoldDB" id="A0A4R6IDG6"/>
<feature type="chain" id="PRO_5020193882" evidence="2">
    <location>
        <begin position="19"/>
        <end position="742"/>
    </location>
</feature>
<evidence type="ECO:0000259" key="3">
    <source>
        <dbReference type="Pfam" id="PF14905"/>
    </source>
</evidence>
<dbReference type="PANTHER" id="PTHR40980:SF4">
    <property type="entry name" value="TONB-DEPENDENT RECEPTOR-LIKE BETA-BARREL DOMAIN-CONTAINING PROTEIN"/>
    <property type="match status" value="1"/>
</dbReference>
<feature type="region of interest" description="Disordered" evidence="1">
    <location>
        <begin position="716"/>
        <end position="742"/>
    </location>
</feature>
<protein>
    <submittedName>
        <fullName evidence="4">Outer membrane receptor protein involved in Fe transport</fullName>
    </submittedName>
</protein>
<gene>
    <name evidence="4" type="ORF">CLV32_3730</name>
</gene>
<evidence type="ECO:0000313" key="5">
    <source>
        <dbReference type="Proteomes" id="UP000295499"/>
    </source>
</evidence>
<comment type="caution">
    <text evidence="4">The sequence shown here is derived from an EMBL/GenBank/DDBJ whole genome shotgun (WGS) entry which is preliminary data.</text>
</comment>
<keyword evidence="5" id="KW-1185">Reference proteome</keyword>
<evidence type="ECO:0000256" key="2">
    <source>
        <dbReference type="SAM" id="SignalP"/>
    </source>
</evidence>
<dbReference type="Gene3D" id="2.170.130.10">
    <property type="entry name" value="TonB-dependent receptor, plug domain"/>
    <property type="match status" value="1"/>
</dbReference>
<dbReference type="OrthoDB" id="905020at2"/>
<sequence>MRKYFFILLVLGFTSANAQEREQKTDTVKKDSLISLHFLDEVKVSTRKKIIERKVDRTIINIAQLANVAGIDVLDLLGKLPGLRVTDDGNINLMGKGVTVYVDGKLTYLSGNDLAAYLKSMPVDLLDKIELMPNPSAKYDAAGSGGVVNIITKKNKQEGYNIGAAANLGKGFYRKANGSVNMNYRQGKFNFFGNAGVGAPKDFENSSSTRRFLTSQGFPISTLSQENEITYTRYNSNLKLGADYYLNTKTTMGIIMNAANNTVEERGHNTNLRFSRFIYPDSSVISINNVNNRFRNKLLNLNITHQFDSLGSELSVDMDYGKYRTQIDQVFSNSTFSDIGLPTNNTRISGMLPRDITIYSAKADFSYPSKKGIAFNSGIKISKVATDNKAEYFKGKIGGEQPDSERSNHFRYHEIISAAYMEGYQELGEFAFKVGLRIEDTQANGHQLGNSIMPDSTFNRKYANLFPSLFISFKPDKENKHQFFLNFGRRIGRPGYDKLNPFLTLVQRYNHVSGNPFLQPDFTNNFELSHVFKEQLNTVAYYSDLSNISGQVIRTYGDVYVQRPENTGSLQITGLMITYNKDIFKWWNADLSVNPERIHMNVLLDSKRVDTTYYAHSLNWFNRLTIGKNCTAELVLNWGGRTFSGQNTTKGIAALRAGIRKQFFKGKATIGVSASDLFYSAITQGQVINVAGSDGIYRNRKDSRTVMLSLSYKMSRNAKDTKRPRDRNGARDEQNRVQTSPY</sequence>
<keyword evidence="2" id="KW-0732">Signal</keyword>
<dbReference type="InterPro" id="IPR041700">
    <property type="entry name" value="OMP_b-brl_3"/>
</dbReference>
<dbReference type="InterPro" id="IPR037066">
    <property type="entry name" value="Plug_dom_sf"/>
</dbReference>
<accession>A0A4R6IDG6</accession>